<sequence>MQKSHNDLNIVELDLSEVSGLKGFYYAGNIAIEKKLSSIEKSCVLAEELGHHYTSYGDIMDQDIVQNRKQELRARLRGYDLQIGLIGIVECYKHHCRSLYEMAEYLQVTEEYLKEALECYSRKYGENLVTIDNYAIRFVPSLQVMEFWK</sequence>
<dbReference type="Pfam" id="PF06114">
    <property type="entry name" value="Peptidase_M78"/>
    <property type="match status" value="1"/>
</dbReference>
<evidence type="ECO:0000259" key="1">
    <source>
        <dbReference type="Pfam" id="PF06114"/>
    </source>
</evidence>
<feature type="domain" description="IrrE N-terminal-like" evidence="1">
    <location>
        <begin position="19"/>
        <end position="117"/>
    </location>
</feature>
<name>A0A8S5P6N8_9CAUD</name>
<proteinExistence type="predicted"/>
<organism evidence="2">
    <name type="scientific">Siphoviridae sp. ct39g3</name>
    <dbReference type="NCBI Taxonomy" id="2825320"/>
    <lineage>
        <taxon>Viruses</taxon>
        <taxon>Duplodnaviria</taxon>
        <taxon>Heunggongvirae</taxon>
        <taxon>Uroviricota</taxon>
        <taxon>Caudoviricetes</taxon>
    </lineage>
</organism>
<reference evidence="2" key="1">
    <citation type="journal article" date="2021" name="Proc. Natl. Acad. Sci. U.S.A.">
        <title>A Catalog of Tens of Thousands of Viruses from Human Metagenomes Reveals Hidden Associations with Chronic Diseases.</title>
        <authorList>
            <person name="Tisza M.J."/>
            <person name="Buck C.B."/>
        </authorList>
    </citation>
    <scope>NUCLEOTIDE SEQUENCE</scope>
    <source>
        <strain evidence="2">Ct39g3</strain>
    </source>
</reference>
<dbReference type="InterPro" id="IPR010359">
    <property type="entry name" value="IrrE_HExxH"/>
</dbReference>
<evidence type="ECO:0000313" key="2">
    <source>
        <dbReference type="EMBL" id="DAE02750.1"/>
    </source>
</evidence>
<protein>
    <submittedName>
        <fullName evidence="2">IrrE protein</fullName>
    </submittedName>
</protein>
<dbReference type="EMBL" id="BK015351">
    <property type="protein sequence ID" value="DAE02750.1"/>
    <property type="molecule type" value="Genomic_DNA"/>
</dbReference>
<accession>A0A8S5P6N8</accession>